<feature type="active site" evidence="4">
    <location>
        <position position="79"/>
    </location>
</feature>
<name>A0A1W1UQY7_9PAST</name>
<dbReference type="AlphaFoldDB" id="A0A1W1UQY7"/>
<sequence>MSIIDLKMFLRDLKSIVNIESYSYDPQGKAQVINFLREKFHALNWHIEEYPLDSSVGSALVCMNRKVDAFDVLLSGHMDTVFKIGTTKTRPFSEDGKRAYGPGVCDMKQGLIQAYHVCRLLTENNEIGEGNICVIFNPDEEISSIYSRPLLEKLAAKSRYAIILEPARANGNLVNERKGVGKYILEFFGKEAHAAVNPEAGANAINACIETCQMLLAQVKPEKGNMLNIGTIEGGTTPNTVPAYAKIQIDCRFISALESERLDALIQNLHGKITKQGVRIGVAGGITRPPWAKTKNGLAFCAEVDQIKQRLGIQADWASTGGASDGNFFAALGVPTIDGMGIVGGRQHSPEEYLEIDSIIPRTTLLYETVKFCLSK</sequence>
<evidence type="ECO:0000256" key="2">
    <source>
        <dbReference type="ARBA" id="ARBA00022801"/>
    </source>
</evidence>
<keyword evidence="1" id="KW-0479">Metal-binding</keyword>
<dbReference type="PIRSF" id="PIRSF037238">
    <property type="entry name" value="Carboxypeptidase_G2"/>
    <property type="match status" value="1"/>
</dbReference>
<keyword evidence="6" id="KW-0645">Protease</keyword>
<dbReference type="STRING" id="1122938.SAMN05660772_00597"/>
<evidence type="ECO:0000313" key="6">
    <source>
        <dbReference type="EMBL" id="SMB83480.1"/>
    </source>
</evidence>
<reference evidence="7" key="1">
    <citation type="submission" date="2017-04" db="EMBL/GenBank/DDBJ databases">
        <authorList>
            <person name="Varghese N."/>
            <person name="Submissions S."/>
        </authorList>
    </citation>
    <scope>NUCLEOTIDE SEQUENCE [LARGE SCALE GENOMIC DNA]</scope>
    <source>
        <strain evidence="7">DSM 23072</strain>
    </source>
</reference>
<evidence type="ECO:0000256" key="1">
    <source>
        <dbReference type="ARBA" id="ARBA00022723"/>
    </source>
</evidence>
<evidence type="ECO:0000313" key="7">
    <source>
        <dbReference type="Proteomes" id="UP000192408"/>
    </source>
</evidence>
<feature type="domain" description="Peptidase M20 dimerisation" evidence="5">
    <location>
        <begin position="175"/>
        <end position="275"/>
    </location>
</feature>
<dbReference type="GO" id="GO:0004180">
    <property type="term" value="F:carboxypeptidase activity"/>
    <property type="evidence" value="ECO:0007669"/>
    <property type="project" value="UniProtKB-KW"/>
</dbReference>
<dbReference type="PANTHER" id="PTHR43808:SF9">
    <property type="entry name" value="BLL0789 PROTEIN"/>
    <property type="match status" value="1"/>
</dbReference>
<dbReference type="PANTHER" id="PTHR43808">
    <property type="entry name" value="ACETYLORNITHINE DEACETYLASE"/>
    <property type="match status" value="1"/>
</dbReference>
<keyword evidence="7" id="KW-1185">Reference proteome</keyword>
<evidence type="ECO:0000256" key="3">
    <source>
        <dbReference type="ARBA" id="ARBA00023285"/>
    </source>
</evidence>
<feature type="active site" description="Proton acceptor" evidence="4">
    <location>
        <position position="140"/>
    </location>
</feature>
<dbReference type="SUPFAM" id="SSF53187">
    <property type="entry name" value="Zn-dependent exopeptidases"/>
    <property type="match status" value="1"/>
</dbReference>
<proteinExistence type="predicted"/>
<evidence type="ECO:0000256" key="4">
    <source>
        <dbReference type="PIRSR" id="PIRSR037238-1"/>
    </source>
</evidence>
<dbReference type="CDD" id="cd03885">
    <property type="entry name" value="M20_CPDG2"/>
    <property type="match status" value="1"/>
</dbReference>
<dbReference type="SUPFAM" id="SSF55031">
    <property type="entry name" value="Bacterial exopeptidase dimerisation domain"/>
    <property type="match status" value="1"/>
</dbReference>
<dbReference type="Pfam" id="PF01546">
    <property type="entry name" value="Peptidase_M20"/>
    <property type="match status" value="1"/>
</dbReference>
<accession>A0A1W1UQY7</accession>
<dbReference type="Gene3D" id="3.40.630.10">
    <property type="entry name" value="Zn peptidases"/>
    <property type="match status" value="1"/>
</dbReference>
<dbReference type="InterPro" id="IPR002933">
    <property type="entry name" value="Peptidase_M20"/>
</dbReference>
<evidence type="ECO:0000259" key="5">
    <source>
        <dbReference type="Pfam" id="PF07687"/>
    </source>
</evidence>
<dbReference type="InterPro" id="IPR036264">
    <property type="entry name" value="Bact_exopeptidase_dim_dom"/>
</dbReference>
<dbReference type="Proteomes" id="UP000192408">
    <property type="component" value="Unassembled WGS sequence"/>
</dbReference>
<dbReference type="Gene3D" id="3.30.70.360">
    <property type="match status" value="1"/>
</dbReference>
<dbReference type="InterPro" id="IPR050072">
    <property type="entry name" value="Peptidase_M20A"/>
</dbReference>
<gene>
    <name evidence="6" type="ORF">SAMN05660772_00597</name>
</gene>
<dbReference type="InterPro" id="IPR017150">
    <property type="entry name" value="Pept_M20_glutamate_carboxypep"/>
</dbReference>
<dbReference type="GO" id="GO:0046872">
    <property type="term" value="F:metal ion binding"/>
    <property type="evidence" value="ECO:0007669"/>
    <property type="project" value="UniProtKB-KW"/>
</dbReference>
<protein>
    <submittedName>
        <fullName evidence="6">Glutamate carboxypeptidase</fullName>
    </submittedName>
</protein>
<keyword evidence="3" id="KW-0170">Cobalt</keyword>
<dbReference type="InterPro" id="IPR011650">
    <property type="entry name" value="Peptidase_M20_dimer"/>
</dbReference>
<keyword evidence="6" id="KW-0121">Carboxypeptidase</keyword>
<organism evidence="6 7">
    <name type="scientific">Pasteurella testudinis DSM 23072</name>
    <dbReference type="NCBI Taxonomy" id="1122938"/>
    <lineage>
        <taxon>Bacteria</taxon>
        <taxon>Pseudomonadati</taxon>
        <taxon>Pseudomonadota</taxon>
        <taxon>Gammaproteobacteria</taxon>
        <taxon>Pasteurellales</taxon>
        <taxon>Pasteurellaceae</taxon>
        <taxon>Pasteurella</taxon>
    </lineage>
</organism>
<dbReference type="EMBL" id="FWWV01000013">
    <property type="protein sequence ID" value="SMB83480.1"/>
    <property type="molecule type" value="Genomic_DNA"/>
</dbReference>
<keyword evidence="2" id="KW-0378">Hydrolase</keyword>
<dbReference type="Pfam" id="PF07687">
    <property type="entry name" value="M20_dimer"/>
    <property type="match status" value="1"/>
</dbReference>